<evidence type="ECO:0000256" key="1">
    <source>
        <dbReference type="ARBA" id="ARBA00009182"/>
    </source>
</evidence>
<feature type="binding site" evidence="10">
    <location>
        <begin position="53"/>
        <end position="55"/>
    </location>
    <ligand>
        <name>ATP</name>
        <dbReference type="ChEBI" id="CHEBI:30616"/>
    </ligand>
</feature>
<protein>
    <recommendedName>
        <fullName evidence="10">Succinate--CoA ligase [ADP-forming] subunit beta</fullName>
        <ecNumber evidence="10">6.2.1.5</ecNumber>
    </recommendedName>
    <alternativeName>
        <fullName evidence="10">Succinyl-CoA synthetase subunit beta</fullName>
        <shortName evidence="10">SCS-beta</shortName>
    </alternativeName>
</protein>
<feature type="binding site" evidence="10">
    <location>
        <position position="99"/>
    </location>
    <ligand>
        <name>ATP</name>
        <dbReference type="ChEBI" id="CHEBI:30616"/>
    </ligand>
</feature>
<evidence type="ECO:0000256" key="8">
    <source>
        <dbReference type="ARBA" id="ARBA00050563"/>
    </source>
</evidence>
<dbReference type="RefSeq" id="WP_005002088.1">
    <property type="nucleotide sequence ID" value="NZ_CH672427.1"/>
</dbReference>
<dbReference type="InterPro" id="IPR016102">
    <property type="entry name" value="Succinyl-CoA_synth-like"/>
</dbReference>
<evidence type="ECO:0000256" key="7">
    <source>
        <dbReference type="ARBA" id="ARBA00022842"/>
    </source>
</evidence>
<keyword evidence="3 10" id="KW-0436">Ligase</keyword>
<feature type="binding site" evidence="10">
    <location>
        <begin position="323"/>
        <end position="325"/>
    </location>
    <ligand>
        <name>substrate</name>
        <note>ligand shared with subunit alpha</note>
    </ligand>
</feature>
<accession>A4BNH1</accession>
<dbReference type="GO" id="GO:0006104">
    <property type="term" value="P:succinyl-CoA metabolic process"/>
    <property type="evidence" value="ECO:0007669"/>
    <property type="project" value="TreeGrafter"/>
</dbReference>
<dbReference type="PROSITE" id="PS50975">
    <property type="entry name" value="ATP_GRASP"/>
    <property type="match status" value="1"/>
</dbReference>
<dbReference type="InterPro" id="IPR005811">
    <property type="entry name" value="SUCC_ACL_C"/>
</dbReference>
<dbReference type="InterPro" id="IPR011761">
    <property type="entry name" value="ATP-grasp"/>
</dbReference>
<dbReference type="Pfam" id="PF08442">
    <property type="entry name" value="ATP-grasp_2"/>
    <property type="match status" value="1"/>
</dbReference>
<comment type="cofactor">
    <cofactor evidence="10">
        <name>Mg(2+)</name>
        <dbReference type="ChEBI" id="CHEBI:18420"/>
    </cofactor>
    <text evidence="10">Binds 1 Mg(2+) ion per subunit.</text>
</comment>
<dbReference type="GO" id="GO:0004776">
    <property type="term" value="F:succinate-CoA ligase (GDP-forming) activity"/>
    <property type="evidence" value="ECO:0007669"/>
    <property type="project" value="RHEA"/>
</dbReference>
<dbReference type="PANTHER" id="PTHR11815">
    <property type="entry name" value="SUCCINYL-COA SYNTHETASE BETA CHAIN"/>
    <property type="match status" value="1"/>
</dbReference>
<dbReference type="Gene3D" id="3.40.50.261">
    <property type="entry name" value="Succinyl-CoA synthetase domains"/>
    <property type="match status" value="1"/>
</dbReference>
<keyword evidence="4 10" id="KW-0479">Metal-binding</keyword>
<dbReference type="eggNOG" id="COG0045">
    <property type="taxonomic scope" value="Bacteria"/>
</dbReference>
<dbReference type="InterPro" id="IPR013650">
    <property type="entry name" value="ATP-grasp_succ-CoA_synth-type"/>
</dbReference>
<comment type="catalytic activity">
    <reaction evidence="8">
        <text>succinate + ATP + CoA = succinyl-CoA + ADP + phosphate</text>
        <dbReference type="Rhea" id="RHEA:17661"/>
        <dbReference type="ChEBI" id="CHEBI:30031"/>
        <dbReference type="ChEBI" id="CHEBI:30616"/>
        <dbReference type="ChEBI" id="CHEBI:43474"/>
        <dbReference type="ChEBI" id="CHEBI:57287"/>
        <dbReference type="ChEBI" id="CHEBI:57292"/>
        <dbReference type="ChEBI" id="CHEBI:456216"/>
        <dbReference type="EC" id="6.2.1.5"/>
    </reaction>
    <physiologicalReaction direction="right-to-left" evidence="8">
        <dbReference type="Rhea" id="RHEA:17663"/>
    </physiologicalReaction>
</comment>
<keyword evidence="13" id="KW-1185">Reference proteome</keyword>
<dbReference type="GO" id="GO:0004775">
    <property type="term" value="F:succinate-CoA ligase (ADP-forming) activity"/>
    <property type="evidence" value="ECO:0007669"/>
    <property type="project" value="UniProtKB-UniRule"/>
</dbReference>
<dbReference type="InterPro" id="IPR017866">
    <property type="entry name" value="Succ-CoA_synthase_bsu_CS"/>
</dbReference>
<dbReference type="GO" id="GO:0006099">
    <property type="term" value="P:tricarboxylic acid cycle"/>
    <property type="evidence" value="ECO:0007669"/>
    <property type="project" value="UniProtKB-UniRule"/>
</dbReference>
<dbReference type="PIRSF" id="PIRSF001554">
    <property type="entry name" value="SucCS_beta"/>
    <property type="match status" value="1"/>
</dbReference>
<dbReference type="HOGENOM" id="CLU_037430_0_2_6"/>
<evidence type="ECO:0000256" key="4">
    <source>
        <dbReference type="ARBA" id="ARBA00022723"/>
    </source>
</evidence>
<keyword evidence="2 10" id="KW-0816">Tricarboxylic acid cycle</keyword>
<organism evidence="12 13">
    <name type="scientific">Nitrococcus mobilis Nb-231</name>
    <dbReference type="NCBI Taxonomy" id="314278"/>
    <lineage>
        <taxon>Bacteria</taxon>
        <taxon>Pseudomonadati</taxon>
        <taxon>Pseudomonadota</taxon>
        <taxon>Gammaproteobacteria</taxon>
        <taxon>Chromatiales</taxon>
        <taxon>Ectothiorhodospiraceae</taxon>
        <taxon>Nitrococcus</taxon>
    </lineage>
</organism>
<evidence type="ECO:0000256" key="9">
    <source>
        <dbReference type="ARBA" id="ARBA00052891"/>
    </source>
</evidence>
<evidence type="ECO:0000259" key="11">
    <source>
        <dbReference type="PROSITE" id="PS50975"/>
    </source>
</evidence>
<dbReference type="FunFam" id="3.40.50.261:FF:000001">
    <property type="entry name" value="Succinate--CoA ligase [ADP-forming] subunit beta"/>
    <property type="match status" value="1"/>
</dbReference>
<dbReference type="AlphaFoldDB" id="A4BNH1"/>
<dbReference type="EMBL" id="AAOF01000002">
    <property type="protein sequence ID" value="EAR22770.1"/>
    <property type="molecule type" value="Genomic_DNA"/>
</dbReference>
<dbReference type="OrthoDB" id="9802602at2"/>
<evidence type="ECO:0000256" key="5">
    <source>
        <dbReference type="ARBA" id="ARBA00022741"/>
    </source>
</evidence>
<dbReference type="NCBIfam" id="TIGR01016">
    <property type="entry name" value="sucCoAbeta"/>
    <property type="match status" value="1"/>
</dbReference>
<feature type="binding site" evidence="10">
    <location>
        <position position="107"/>
    </location>
    <ligand>
        <name>ATP</name>
        <dbReference type="ChEBI" id="CHEBI:30616"/>
    </ligand>
</feature>
<evidence type="ECO:0000313" key="12">
    <source>
        <dbReference type="EMBL" id="EAR22770.1"/>
    </source>
</evidence>
<comment type="catalytic activity">
    <reaction evidence="9">
        <text>GTP + succinate + CoA = succinyl-CoA + GDP + phosphate</text>
        <dbReference type="Rhea" id="RHEA:22120"/>
        <dbReference type="ChEBI" id="CHEBI:30031"/>
        <dbReference type="ChEBI" id="CHEBI:37565"/>
        <dbReference type="ChEBI" id="CHEBI:43474"/>
        <dbReference type="ChEBI" id="CHEBI:57287"/>
        <dbReference type="ChEBI" id="CHEBI:57292"/>
        <dbReference type="ChEBI" id="CHEBI:58189"/>
    </reaction>
    <physiologicalReaction direction="right-to-left" evidence="9">
        <dbReference type="Rhea" id="RHEA:22122"/>
    </physiologicalReaction>
</comment>
<name>A4BNH1_9GAMM</name>
<feature type="binding site" evidence="10">
    <location>
        <position position="46"/>
    </location>
    <ligand>
        <name>ATP</name>
        <dbReference type="ChEBI" id="CHEBI:30616"/>
    </ligand>
</feature>
<dbReference type="InterPro" id="IPR005809">
    <property type="entry name" value="Succ_CoA_ligase-like_bsu"/>
</dbReference>
<sequence>MNLHEFQAKHLFSRFGIPIPRGYVARSVAEARKAAEQIGGDRWVVKAQVHAGGRGKAGGVKLAGSLDELTQYTESMLGTRLVTAQSPTKGLPVNAVLIEEGLDIARELYLSALVDRVSKRILFMASAAGGMDIEEVAAHHPERILTARVNPVVGLQAYQCRQLAFGLGLEGKRVGEWVKIMLSLYHCFIERDLSLIEINPLILTTQDELLALDAKINVDDNAVAVGRQPEIADMRDLSQEDETEIRAAQHGLNYITLGGNIGCMVNGAGLAMATMDVIKLCGGEPANFLDVGGGTSTERVTEAFKLICSSPDVKAILVNIFGGIVRCDMIAEGIINAVKEVGVSVPVIVRLEGTNVERGKELLAESELDIIAAGNLTAAAQRAVAAVAR</sequence>
<dbReference type="FunFam" id="3.30.1490.20:FF:000002">
    <property type="entry name" value="Succinate--CoA ligase [ADP-forming] subunit beta"/>
    <property type="match status" value="1"/>
</dbReference>
<feature type="binding site" evidence="10">
    <location>
        <position position="199"/>
    </location>
    <ligand>
        <name>Mg(2+)</name>
        <dbReference type="ChEBI" id="CHEBI:18420"/>
    </ligand>
</feature>
<dbReference type="EC" id="6.2.1.5" evidence="10"/>
<feature type="binding site" evidence="10">
    <location>
        <position position="102"/>
    </location>
    <ligand>
        <name>ATP</name>
        <dbReference type="ChEBI" id="CHEBI:30616"/>
    </ligand>
</feature>
<dbReference type="HAMAP" id="MF_00558">
    <property type="entry name" value="Succ_CoA_beta"/>
    <property type="match status" value="1"/>
</dbReference>
<proteinExistence type="inferred from homology"/>
<dbReference type="Pfam" id="PF00549">
    <property type="entry name" value="Ligase_CoA"/>
    <property type="match status" value="1"/>
</dbReference>
<evidence type="ECO:0000256" key="10">
    <source>
        <dbReference type="HAMAP-Rule" id="MF_00558"/>
    </source>
</evidence>
<keyword evidence="7 10" id="KW-0460">Magnesium</keyword>
<dbReference type="InterPro" id="IPR013815">
    <property type="entry name" value="ATP_grasp_subdomain_1"/>
</dbReference>
<dbReference type="Gene3D" id="3.30.1490.20">
    <property type="entry name" value="ATP-grasp fold, A domain"/>
    <property type="match status" value="1"/>
</dbReference>
<dbReference type="SUPFAM" id="SSF52210">
    <property type="entry name" value="Succinyl-CoA synthetase domains"/>
    <property type="match status" value="1"/>
</dbReference>
<dbReference type="PROSITE" id="PS01217">
    <property type="entry name" value="SUCCINYL_COA_LIG_3"/>
    <property type="match status" value="1"/>
</dbReference>
<feature type="domain" description="ATP-grasp" evidence="11">
    <location>
        <begin position="9"/>
        <end position="227"/>
    </location>
</feature>
<comment type="similarity">
    <text evidence="1 10">Belongs to the succinate/malate CoA ligase beta subunit family.</text>
</comment>
<dbReference type="GO" id="GO:0005524">
    <property type="term" value="F:ATP binding"/>
    <property type="evidence" value="ECO:0007669"/>
    <property type="project" value="UniProtKB-UniRule"/>
</dbReference>
<dbReference type="SUPFAM" id="SSF56059">
    <property type="entry name" value="Glutathione synthetase ATP-binding domain-like"/>
    <property type="match status" value="1"/>
</dbReference>
<dbReference type="GO" id="GO:0042709">
    <property type="term" value="C:succinate-CoA ligase complex"/>
    <property type="evidence" value="ECO:0007669"/>
    <property type="project" value="TreeGrafter"/>
</dbReference>
<evidence type="ECO:0000313" key="13">
    <source>
        <dbReference type="Proteomes" id="UP000003374"/>
    </source>
</evidence>
<feature type="binding site" evidence="10">
    <location>
        <position position="213"/>
    </location>
    <ligand>
        <name>Mg(2+)</name>
        <dbReference type="ChEBI" id="CHEBI:18420"/>
    </ligand>
</feature>
<dbReference type="FunFam" id="3.30.470.20:FF:000002">
    <property type="entry name" value="Succinate--CoA ligase [ADP-forming] subunit beta"/>
    <property type="match status" value="1"/>
</dbReference>
<dbReference type="STRING" id="314278.NB231_09968"/>
<dbReference type="Proteomes" id="UP000003374">
    <property type="component" value="Unassembled WGS sequence"/>
</dbReference>
<keyword evidence="5 10" id="KW-0547">Nucleotide-binding</keyword>
<feature type="binding site" evidence="10">
    <location>
        <position position="266"/>
    </location>
    <ligand>
        <name>substrate</name>
        <note>ligand shared with subunit alpha</note>
    </ligand>
</feature>
<dbReference type="NCBIfam" id="NF001913">
    <property type="entry name" value="PRK00696.1"/>
    <property type="match status" value="1"/>
</dbReference>
<comment type="function">
    <text evidence="10">Succinyl-CoA synthetase functions in the citric acid cycle (TCA), coupling the hydrolysis of succinyl-CoA to the synthesis of either ATP or GTP and thus represents the only step of substrate-level phosphorylation in the TCA. The beta subunit provides nucleotide specificity of the enzyme and binds the substrate succinate, while the binding sites for coenzyme A and phosphate are found in the alpha subunit.</text>
</comment>
<comment type="subunit">
    <text evidence="10">Heterotetramer of two alpha and two beta subunits.</text>
</comment>
<keyword evidence="6 10" id="KW-0067">ATP-binding</keyword>
<dbReference type="UniPathway" id="UPA00223">
    <property type="reaction ID" value="UER00999"/>
</dbReference>
<comment type="caution">
    <text evidence="12">The sequence shown here is derived from an EMBL/GenBank/DDBJ whole genome shotgun (WGS) entry which is preliminary data.</text>
</comment>
<reference evidence="12 13" key="1">
    <citation type="submission" date="2006-02" db="EMBL/GenBank/DDBJ databases">
        <authorList>
            <person name="Waterbury J."/>
            <person name="Ferriera S."/>
            <person name="Johnson J."/>
            <person name="Kravitz S."/>
            <person name="Halpern A."/>
            <person name="Remington K."/>
            <person name="Beeson K."/>
            <person name="Tran B."/>
            <person name="Rogers Y.-H."/>
            <person name="Friedman R."/>
            <person name="Venter J.C."/>
        </authorList>
    </citation>
    <scope>NUCLEOTIDE SEQUENCE [LARGE SCALE GENOMIC DNA]</scope>
    <source>
        <strain evidence="12 13">Nb-231</strain>
    </source>
</reference>
<dbReference type="GO" id="GO:0005829">
    <property type="term" value="C:cytosol"/>
    <property type="evidence" value="ECO:0007669"/>
    <property type="project" value="TreeGrafter"/>
</dbReference>
<comment type="pathway">
    <text evidence="10">Carbohydrate metabolism; tricarboxylic acid cycle; succinate from succinyl-CoA (ligase route): step 1/1.</text>
</comment>
<evidence type="ECO:0000256" key="2">
    <source>
        <dbReference type="ARBA" id="ARBA00022532"/>
    </source>
</evidence>
<evidence type="ECO:0000256" key="3">
    <source>
        <dbReference type="ARBA" id="ARBA00022598"/>
    </source>
</evidence>
<dbReference type="Gene3D" id="3.30.470.20">
    <property type="entry name" value="ATP-grasp fold, B domain"/>
    <property type="match status" value="1"/>
</dbReference>
<evidence type="ECO:0000256" key="6">
    <source>
        <dbReference type="ARBA" id="ARBA00022840"/>
    </source>
</evidence>
<dbReference type="GO" id="GO:0000287">
    <property type="term" value="F:magnesium ion binding"/>
    <property type="evidence" value="ECO:0007669"/>
    <property type="project" value="UniProtKB-UniRule"/>
</dbReference>
<gene>
    <name evidence="10" type="primary">sucC</name>
    <name evidence="12" type="ORF">NB231_09968</name>
</gene>
<dbReference type="PANTHER" id="PTHR11815:SF10">
    <property type="entry name" value="SUCCINATE--COA LIGASE [GDP-FORMING] SUBUNIT BETA, MITOCHONDRIAL"/>
    <property type="match status" value="1"/>
</dbReference>